<evidence type="ECO:0000256" key="1">
    <source>
        <dbReference type="ARBA" id="ARBA00001593"/>
    </source>
</evidence>
<keyword evidence="4 13" id="KW-0812">Transmembrane</keyword>
<evidence type="ECO:0000256" key="7">
    <source>
        <dbReference type="ARBA" id="ARBA00022840"/>
    </source>
</evidence>
<keyword evidence="10 13" id="KW-0472">Membrane</keyword>
<keyword evidence="6" id="KW-0547">Nucleotide-binding</keyword>
<feature type="domain" description="Guanylate cyclase" evidence="14">
    <location>
        <begin position="920"/>
        <end position="1063"/>
    </location>
</feature>
<dbReference type="InterPro" id="IPR029787">
    <property type="entry name" value="Nucleotide_cyclase"/>
</dbReference>
<gene>
    <name evidence="15" type="ORF">PHET_01646</name>
</gene>
<dbReference type="SMART" id="SM00044">
    <property type="entry name" value="CYCc"/>
    <property type="match status" value="2"/>
</dbReference>
<organism evidence="15 16">
    <name type="scientific">Paragonimus heterotremus</name>
    <dbReference type="NCBI Taxonomy" id="100268"/>
    <lineage>
        <taxon>Eukaryota</taxon>
        <taxon>Metazoa</taxon>
        <taxon>Spiralia</taxon>
        <taxon>Lophotrochozoa</taxon>
        <taxon>Platyhelminthes</taxon>
        <taxon>Trematoda</taxon>
        <taxon>Digenea</taxon>
        <taxon>Plagiorchiida</taxon>
        <taxon>Troglotremata</taxon>
        <taxon>Troglotrematidae</taxon>
        <taxon>Paragonimus</taxon>
    </lineage>
</organism>
<feature type="compositionally biased region" description="Low complexity" evidence="12">
    <location>
        <begin position="541"/>
        <end position="554"/>
    </location>
</feature>
<evidence type="ECO:0000256" key="6">
    <source>
        <dbReference type="ARBA" id="ARBA00022741"/>
    </source>
</evidence>
<keyword evidence="5" id="KW-0479">Metal-binding</keyword>
<evidence type="ECO:0000256" key="4">
    <source>
        <dbReference type="ARBA" id="ARBA00022692"/>
    </source>
</evidence>
<feature type="transmembrane region" description="Helical" evidence="13">
    <location>
        <begin position="230"/>
        <end position="250"/>
    </location>
</feature>
<dbReference type="GO" id="GO:0004016">
    <property type="term" value="F:adenylate cyclase activity"/>
    <property type="evidence" value="ECO:0007669"/>
    <property type="project" value="UniProtKB-EC"/>
</dbReference>
<dbReference type="PROSITE" id="PS50125">
    <property type="entry name" value="GUANYLATE_CYCLASE_2"/>
    <property type="match status" value="2"/>
</dbReference>
<evidence type="ECO:0000256" key="2">
    <source>
        <dbReference type="ARBA" id="ARBA00004141"/>
    </source>
</evidence>
<keyword evidence="8" id="KW-0460">Magnesium</keyword>
<feature type="transmembrane region" description="Helical" evidence="13">
    <location>
        <begin position="685"/>
        <end position="708"/>
    </location>
</feature>
<dbReference type="Pfam" id="PF00211">
    <property type="entry name" value="Guanylate_cyc"/>
    <property type="match status" value="2"/>
</dbReference>
<dbReference type="AlphaFoldDB" id="A0A8J4TRD2"/>
<keyword evidence="11" id="KW-0456">Lyase</keyword>
<evidence type="ECO:0000256" key="12">
    <source>
        <dbReference type="SAM" id="MobiDB-lite"/>
    </source>
</evidence>
<evidence type="ECO:0000256" key="3">
    <source>
        <dbReference type="ARBA" id="ARBA00012201"/>
    </source>
</evidence>
<dbReference type="GO" id="GO:0046872">
    <property type="term" value="F:metal ion binding"/>
    <property type="evidence" value="ECO:0007669"/>
    <property type="project" value="UniProtKB-KW"/>
</dbReference>
<dbReference type="EC" id="4.6.1.1" evidence="3"/>
<dbReference type="FunFam" id="3.30.70.1230:FF:000008">
    <property type="entry name" value="Adenylate cyclase type 9"/>
    <property type="match status" value="1"/>
</dbReference>
<dbReference type="GO" id="GO:0035556">
    <property type="term" value="P:intracellular signal transduction"/>
    <property type="evidence" value="ECO:0007669"/>
    <property type="project" value="InterPro"/>
</dbReference>
<feature type="transmembrane region" description="Helical" evidence="13">
    <location>
        <begin position="74"/>
        <end position="91"/>
    </location>
</feature>
<accession>A0A8J4TRD2</accession>
<feature type="transmembrane region" description="Helical" evidence="13">
    <location>
        <begin position="652"/>
        <end position="673"/>
    </location>
</feature>
<dbReference type="Gene3D" id="3.30.70.1230">
    <property type="entry name" value="Nucleotide cyclase"/>
    <property type="match status" value="2"/>
</dbReference>
<keyword evidence="7" id="KW-0067">ATP-binding</keyword>
<dbReference type="EMBL" id="LUCH01000538">
    <property type="protein sequence ID" value="KAF5404894.1"/>
    <property type="molecule type" value="Genomic_DNA"/>
</dbReference>
<evidence type="ECO:0000313" key="15">
    <source>
        <dbReference type="EMBL" id="KAF5404894.1"/>
    </source>
</evidence>
<dbReference type="InterPro" id="IPR001054">
    <property type="entry name" value="A/G_cyclase"/>
</dbReference>
<feature type="transmembrane region" description="Helical" evidence="13">
    <location>
        <begin position="161"/>
        <end position="184"/>
    </location>
</feature>
<name>A0A8J4TRD2_9TREM</name>
<feature type="transmembrane region" description="Helical" evidence="13">
    <location>
        <begin position="825"/>
        <end position="848"/>
    </location>
</feature>
<feature type="transmembrane region" description="Helical" evidence="13">
    <location>
        <begin position="728"/>
        <end position="749"/>
    </location>
</feature>
<dbReference type="Proteomes" id="UP000748531">
    <property type="component" value="Unassembled WGS sequence"/>
</dbReference>
<dbReference type="PANTHER" id="PTHR45627:SF8">
    <property type="entry name" value="ADENYLATE CYCLASE TYPE 9"/>
    <property type="match status" value="1"/>
</dbReference>
<proteinExistence type="predicted"/>
<dbReference type="GO" id="GO:0009190">
    <property type="term" value="P:cyclic nucleotide biosynthetic process"/>
    <property type="evidence" value="ECO:0007669"/>
    <property type="project" value="InterPro"/>
</dbReference>
<keyword evidence="16" id="KW-1185">Reference proteome</keyword>
<feature type="transmembrane region" description="Helical" evidence="13">
    <location>
        <begin position="130"/>
        <end position="149"/>
    </location>
</feature>
<comment type="caution">
    <text evidence="15">The sequence shown here is derived from an EMBL/GenBank/DDBJ whole genome shotgun (WGS) entry which is preliminary data.</text>
</comment>
<dbReference type="OrthoDB" id="2107370at2759"/>
<keyword evidence="9 13" id="KW-1133">Transmembrane helix</keyword>
<comment type="catalytic activity">
    <reaction evidence="1">
        <text>ATP = 3',5'-cyclic AMP + diphosphate</text>
        <dbReference type="Rhea" id="RHEA:15389"/>
        <dbReference type="ChEBI" id="CHEBI:30616"/>
        <dbReference type="ChEBI" id="CHEBI:33019"/>
        <dbReference type="ChEBI" id="CHEBI:58165"/>
        <dbReference type="EC" id="4.6.1.1"/>
    </reaction>
</comment>
<reference evidence="15" key="1">
    <citation type="submission" date="2019-05" db="EMBL/GenBank/DDBJ databases">
        <title>Annotation for the trematode Paragonimus heterotremus.</title>
        <authorList>
            <person name="Choi Y.-J."/>
        </authorList>
    </citation>
    <scope>NUCLEOTIDE SEQUENCE</scope>
    <source>
        <strain evidence="15">LC</strain>
    </source>
</reference>
<evidence type="ECO:0000256" key="8">
    <source>
        <dbReference type="ARBA" id="ARBA00022842"/>
    </source>
</evidence>
<protein>
    <recommendedName>
        <fullName evidence="3">adenylate cyclase</fullName>
        <ecNumber evidence="3">4.6.1.1</ecNumber>
    </recommendedName>
</protein>
<feature type="transmembrane region" description="Helical" evidence="13">
    <location>
        <begin position="98"/>
        <end position="118"/>
    </location>
</feature>
<evidence type="ECO:0000256" key="10">
    <source>
        <dbReference type="ARBA" id="ARBA00023136"/>
    </source>
</evidence>
<feature type="transmembrane region" description="Helical" evidence="13">
    <location>
        <begin position="784"/>
        <end position="804"/>
    </location>
</feature>
<feature type="region of interest" description="Disordered" evidence="12">
    <location>
        <begin position="537"/>
        <end position="562"/>
    </location>
</feature>
<dbReference type="SUPFAM" id="SSF55073">
    <property type="entry name" value="Nucleotide cyclase"/>
    <property type="match status" value="2"/>
</dbReference>
<evidence type="ECO:0000313" key="16">
    <source>
        <dbReference type="Proteomes" id="UP000748531"/>
    </source>
</evidence>
<evidence type="ECO:0000256" key="11">
    <source>
        <dbReference type="ARBA" id="ARBA00023239"/>
    </source>
</evidence>
<evidence type="ECO:0000256" key="5">
    <source>
        <dbReference type="ARBA" id="ARBA00022723"/>
    </source>
</evidence>
<dbReference type="GO" id="GO:0005886">
    <property type="term" value="C:plasma membrane"/>
    <property type="evidence" value="ECO:0007669"/>
    <property type="project" value="TreeGrafter"/>
</dbReference>
<comment type="subcellular location">
    <subcellularLocation>
        <location evidence="2">Membrane</location>
        <topology evidence="2">Multi-pass membrane protein</topology>
    </subcellularLocation>
</comment>
<evidence type="ECO:0000256" key="9">
    <source>
        <dbReference type="ARBA" id="ARBA00022989"/>
    </source>
</evidence>
<dbReference type="GO" id="GO:0007189">
    <property type="term" value="P:adenylate cyclase-activating G protein-coupled receptor signaling pathway"/>
    <property type="evidence" value="ECO:0007669"/>
    <property type="project" value="TreeGrafter"/>
</dbReference>
<evidence type="ECO:0000259" key="14">
    <source>
        <dbReference type="PROSITE" id="PS50125"/>
    </source>
</evidence>
<dbReference type="CDD" id="cd07302">
    <property type="entry name" value="CHD"/>
    <property type="match status" value="2"/>
</dbReference>
<dbReference type="GO" id="GO:0005524">
    <property type="term" value="F:ATP binding"/>
    <property type="evidence" value="ECO:0007669"/>
    <property type="project" value="UniProtKB-KW"/>
</dbReference>
<sequence>MNEDGFTSVTERSRLHGYHLTELFDSGRSGLPVLRQFIRSIYEATQVVQFDSHLLENYYNNILLSRTKTHFRSMMRYLFYIIFIIVLEAGTRNPQTTLICVIRIGASCAPILLAYVITLSNPNHQVYVKLSFVLCLIAAVLIVWARAMIVRQEHGLYSPDIVLIIGIFVLLPLRTTICVCISVMHLTVTVGLEVYHSSAKDIPLKQPWLSMDAFRRLQHSNRTHALNRPLRIVAMQTLGWLPILLIALYLRFWNIVRRYFTFFKLGKSVHARNECKLALKGQVRWIEAIMPSVIRVEYQALRQKNLDISSSMWVFNRTYDNVSILFADIVGFTRMSSNKTAHRVVTMLNNLFNRFDELCQITKCEKIGTLGDCYYCISGCPLAQPNHAVCCIEMGLGMCRIIKAFNHDFDESVGMRIGVHTGRVNAAIIGSQRFRFDVYSYDVIIASALESTGRAGRVHISENTFELVKNIYNCSRGEPLQIRKEQIRGIAGMELVNTYISSYFVDPRSSQWRTKHERYGQAQTELYSEMDQHSSAHRRSMSFSESETSSTQISLGDDQVDRSSLNTREAPWRLTKSETETLTDVIHAFERDMQLIDSLQTDSEKQYILFQNLPLWPTSLAFRDPESEWHYYSQVRDPTRKIYVDSRKVSPLADVSVCLIVLLISFLNCFFLASYHESVSKKYVIISVFAVAIVVIICGLVSFAATNYDHHIRNARKRVLCRILIHPLINELCVAIITIMPSLMLSSFLKYTMKEELLLAKRQILSMVAFHCVFIHVLPLSSSFWARILCAIISLLIITHNGNCVTRLQSRNPLCSSLVPIRHGFTYVSFCYVLRVELIACLILVGLVTRENERNCRLCFYVSREAEICGDESEQAVNEAQEMLYNIIPKYVMDHLKLWTHDDVSGQKSFNYAVSIPNAGVAFATISNFFSNYYREDYKGGENALKLLNSIVCMFDSFLDRPEMKDVEKIKTINDCYMVAAGLNRDEVTRNRSNILHLVALMNYCHMIIEALNEFNDMYIIGTDQFEIKVGYNAGPLIAGIIGNTKPMYDIWGNTVNVASRMYSTGIVGKIQVPQDVADELQGHFRFVYRGEIFVKGKGDMKTYLCERNP</sequence>
<evidence type="ECO:0000256" key="13">
    <source>
        <dbReference type="SAM" id="Phobius"/>
    </source>
</evidence>
<feature type="domain" description="Guanylate cyclase" evidence="14">
    <location>
        <begin position="323"/>
        <end position="450"/>
    </location>
</feature>
<dbReference type="PANTHER" id="PTHR45627">
    <property type="entry name" value="ADENYLATE CYCLASE TYPE 1"/>
    <property type="match status" value="1"/>
</dbReference>